<keyword evidence="2" id="KW-0808">Transferase</keyword>
<dbReference type="GO" id="GO:0005524">
    <property type="term" value="F:ATP binding"/>
    <property type="evidence" value="ECO:0007669"/>
    <property type="project" value="UniProtKB-UniRule"/>
</dbReference>
<keyword evidence="4 8" id="KW-0833">Ubl conjugation pathway</keyword>
<comment type="function">
    <text evidence="6">Accepts ubiquitin from the E1 complex and catalyzes its covalent attachment to other proteins. In vitro catalyzes 'Lys-48'-, as well as 'Lys-63'-linked polyubiquitination. May be involved in degradation of muscle-specific proteins. Mediates polyubiquitination of CYP3A4.</text>
</comment>
<organism evidence="10 11">
    <name type="scientific">Ditylenchus dipsaci</name>
    <dbReference type="NCBI Taxonomy" id="166011"/>
    <lineage>
        <taxon>Eukaryota</taxon>
        <taxon>Metazoa</taxon>
        <taxon>Ecdysozoa</taxon>
        <taxon>Nematoda</taxon>
        <taxon>Chromadorea</taxon>
        <taxon>Rhabditida</taxon>
        <taxon>Tylenchina</taxon>
        <taxon>Tylenchomorpha</taxon>
        <taxon>Sphaerularioidea</taxon>
        <taxon>Anguinidae</taxon>
        <taxon>Anguininae</taxon>
        <taxon>Ditylenchus</taxon>
    </lineage>
</organism>
<dbReference type="AlphaFoldDB" id="A0A915DTM4"/>
<feature type="domain" description="UBC core" evidence="9">
    <location>
        <begin position="11"/>
        <end position="171"/>
    </location>
</feature>
<dbReference type="WBParaSite" id="jg22706">
    <property type="protein sequence ID" value="jg22706"/>
    <property type="gene ID" value="jg22706"/>
</dbReference>
<keyword evidence="5 8" id="KW-0067">ATP-binding</keyword>
<dbReference type="InterPro" id="IPR050113">
    <property type="entry name" value="Ub_conjugating_enzyme"/>
</dbReference>
<evidence type="ECO:0000256" key="4">
    <source>
        <dbReference type="ARBA" id="ARBA00022786"/>
    </source>
</evidence>
<dbReference type="Gene3D" id="3.10.110.10">
    <property type="entry name" value="Ubiquitin Conjugating Enzyme"/>
    <property type="match status" value="1"/>
</dbReference>
<reference evidence="11" key="1">
    <citation type="submission" date="2022-11" db="UniProtKB">
        <authorList>
            <consortium name="WormBaseParasite"/>
        </authorList>
    </citation>
    <scope>IDENTIFICATION</scope>
</reference>
<dbReference type="EC" id="2.3.2.23" evidence="1"/>
<dbReference type="SMART" id="SM00212">
    <property type="entry name" value="UBCc"/>
    <property type="match status" value="1"/>
</dbReference>
<dbReference type="GO" id="GO:0061631">
    <property type="term" value="F:ubiquitin conjugating enzyme activity"/>
    <property type="evidence" value="ECO:0007669"/>
    <property type="project" value="UniProtKB-EC"/>
</dbReference>
<dbReference type="CDD" id="cd23795">
    <property type="entry name" value="UBCc_UBE2G1"/>
    <property type="match status" value="1"/>
</dbReference>
<dbReference type="InterPro" id="IPR000608">
    <property type="entry name" value="UBC"/>
</dbReference>
<name>A0A915DTM4_9BILA</name>
<evidence type="ECO:0000313" key="10">
    <source>
        <dbReference type="Proteomes" id="UP000887574"/>
    </source>
</evidence>
<evidence type="ECO:0000256" key="5">
    <source>
        <dbReference type="ARBA" id="ARBA00022840"/>
    </source>
</evidence>
<dbReference type="InterPro" id="IPR023313">
    <property type="entry name" value="UBQ-conjugating_AS"/>
</dbReference>
<dbReference type="FunFam" id="3.10.110.10:FF:000018">
    <property type="entry name" value="Ubiquitin-conjugating enzyme E2 G1"/>
    <property type="match status" value="1"/>
</dbReference>
<proteinExistence type="inferred from homology"/>
<evidence type="ECO:0000256" key="2">
    <source>
        <dbReference type="ARBA" id="ARBA00022679"/>
    </source>
</evidence>
<comment type="similarity">
    <text evidence="8">Belongs to the ubiquitin-conjugating enzyme family.</text>
</comment>
<dbReference type="GO" id="GO:0032446">
    <property type="term" value="P:protein modification by small protein conjugation"/>
    <property type="evidence" value="ECO:0007669"/>
    <property type="project" value="UniProtKB-ARBA"/>
</dbReference>
<feature type="active site" description="Glycyl thioester intermediate" evidence="7">
    <location>
        <position position="96"/>
    </location>
</feature>
<accession>A0A915DTM4</accession>
<protein>
    <recommendedName>
        <fullName evidence="1">E2 ubiquitin-conjugating enzyme</fullName>
        <ecNumber evidence="1">2.3.2.23</ecNumber>
    </recommendedName>
</protein>
<evidence type="ECO:0000256" key="8">
    <source>
        <dbReference type="RuleBase" id="RU362109"/>
    </source>
</evidence>
<dbReference type="PROSITE" id="PS50127">
    <property type="entry name" value="UBC_2"/>
    <property type="match status" value="1"/>
</dbReference>
<sequence length="172" mass="19583">MAGEGQPSNNQSSLLLKKQLAELRKKPVDGFSAGLFDDDNIYKWEVLVIGPPDTLYEGGFFKALLEFPSEYPQRPPKMRFISEILHPNIDKEGNVCISILHEPGDDRFGYEKAEERWLPVHTVETILLSVISMLADPNYESPANVDAAKLQRENYSEFKRRVAVCVRKSQEE</sequence>
<dbReference type="Proteomes" id="UP000887574">
    <property type="component" value="Unplaced"/>
</dbReference>
<evidence type="ECO:0000256" key="7">
    <source>
        <dbReference type="PROSITE-ProRule" id="PRU10133"/>
    </source>
</evidence>
<dbReference type="PANTHER" id="PTHR24067">
    <property type="entry name" value="UBIQUITIN-CONJUGATING ENZYME E2"/>
    <property type="match status" value="1"/>
</dbReference>
<dbReference type="SUPFAM" id="SSF54495">
    <property type="entry name" value="UBC-like"/>
    <property type="match status" value="1"/>
</dbReference>
<evidence type="ECO:0000313" key="11">
    <source>
        <dbReference type="WBParaSite" id="jg22706"/>
    </source>
</evidence>
<evidence type="ECO:0000256" key="3">
    <source>
        <dbReference type="ARBA" id="ARBA00022741"/>
    </source>
</evidence>
<dbReference type="PROSITE" id="PS00183">
    <property type="entry name" value="UBC_1"/>
    <property type="match status" value="1"/>
</dbReference>
<evidence type="ECO:0000259" key="9">
    <source>
        <dbReference type="PROSITE" id="PS50127"/>
    </source>
</evidence>
<dbReference type="InterPro" id="IPR016135">
    <property type="entry name" value="UBQ-conjugating_enzyme/RWD"/>
</dbReference>
<keyword evidence="3 8" id="KW-0547">Nucleotide-binding</keyword>
<dbReference type="Pfam" id="PF00179">
    <property type="entry name" value="UQ_con"/>
    <property type="match status" value="1"/>
</dbReference>
<keyword evidence="10" id="KW-1185">Reference proteome</keyword>
<evidence type="ECO:0000256" key="1">
    <source>
        <dbReference type="ARBA" id="ARBA00012486"/>
    </source>
</evidence>
<evidence type="ECO:0000256" key="6">
    <source>
        <dbReference type="ARBA" id="ARBA00053162"/>
    </source>
</evidence>